<evidence type="ECO:0000313" key="2">
    <source>
        <dbReference type="Proteomes" id="UP000887013"/>
    </source>
</evidence>
<evidence type="ECO:0000313" key="1">
    <source>
        <dbReference type="EMBL" id="GFT34294.1"/>
    </source>
</evidence>
<protein>
    <submittedName>
        <fullName evidence="1">Uncharacterized protein</fullName>
    </submittedName>
</protein>
<name>A0A8X6TQS8_NEPPI</name>
<proteinExistence type="predicted"/>
<sequence length="196" mass="22490">MDCTLEKRFATELVRFITSVLSDGPKERTALPLSIQQFVKNCLIIFFETLVETHSSYFETDHITREEHRIVSECFIVHAVNCDNSDRSVLSCLSSCIVLAFIGAMCLMKGAEEASHYSIVYIVRYLKTSKLLGHIDGHFFRDVYIFCEQVSKSEQSLKLYTPLTKYVEQLSTEDQCISNFCGCFISCKSMNENKWI</sequence>
<gene>
    <name evidence="1" type="ORF">NPIL_107421</name>
</gene>
<dbReference type="AlphaFoldDB" id="A0A8X6TQS8"/>
<keyword evidence="2" id="KW-1185">Reference proteome</keyword>
<organism evidence="1 2">
    <name type="scientific">Nephila pilipes</name>
    <name type="common">Giant wood spider</name>
    <name type="synonym">Nephila maculata</name>
    <dbReference type="NCBI Taxonomy" id="299642"/>
    <lineage>
        <taxon>Eukaryota</taxon>
        <taxon>Metazoa</taxon>
        <taxon>Ecdysozoa</taxon>
        <taxon>Arthropoda</taxon>
        <taxon>Chelicerata</taxon>
        <taxon>Arachnida</taxon>
        <taxon>Araneae</taxon>
        <taxon>Araneomorphae</taxon>
        <taxon>Entelegynae</taxon>
        <taxon>Araneoidea</taxon>
        <taxon>Nephilidae</taxon>
        <taxon>Nephila</taxon>
    </lineage>
</organism>
<accession>A0A8X6TQS8</accession>
<dbReference type="Proteomes" id="UP000887013">
    <property type="component" value="Unassembled WGS sequence"/>
</dbReference>
<reference evidence="1" key="1">
    <citation type="submission" date="2020-08" db="EMBL/GenBank/DDBJ databases">
        <title>Multicomponent nature underlies the extraordinary mechanical properties of spider dragline silk.</title>
        <authorList>
            <person name="Kono N."/>
            <person name="Nakamura H."/>
            <person name="Mori M."/>
            <person name="Yoshida Y."/>
            <person name="Ohtoshi R."/>
            <person name="Malay A.D."/>
            <person name="Moran D.A.P."/>
            <person name="Tomita M."/>
            <person name="Numata K."/>
            <person name="Arakawa K."/>
        </authorList>
    </citation>
    <scope>NUCLEOTIDE SEQUENCE</scope>
</reference>
<dbReference type="EMBL" id="BMAW01013480">
    <property type="protein sequence ID" value="GFT34294.1"/>
    <property type="molecule type" value="Genomic_DNA"/>
</dbReference>
<comment type="caution">
    <text evidence="1">The sequence shown here is derived from an EMBL/GenBank/DDBJ whole genome shotgun (WGS) entry which is preliminary data.</text>
</comment>